<dbReference type="RefSeq" id="XP_003648836.1">
    <property type="nucleotide sequence ID" value="XM_003648788.1"/>
</dbReference>
<dbReference type="eggNOG" id="ENOG502SQUF">
    <property type="taxonomic scope" value="Eukaryota"/>
</dbReference>
<feature type="compositionally biased region" description="Polar residues" evidence="1">
    <location>
        <begin position="125"/>
        <end position="138"/>
    </location>
</feature>
<evidence type="ECO:0008006" key="4">
    <source>
        <dbReference type="Google" id="ProtNLM"/>
    </source>
</evidence>
<accession>G2QRF5</accession>
<evidence type="ECO:0000313" key="2">
    <source>
        <dbReference type="EMBL" id="AEO62500.1"/>
    </source>
</evidence>
<dbReference type="KEGG" id="ttt:THITE_129549"/>
<keyword evidence="3" id="KW-1185">Reference proteome</keyword>
<feature type="region of interest" description="Disordered" evidence="1">
    <location>
        <begin position="252"/>
        <end position="302"/>
    </location>
</feature>
<evidence type="ECO:0000313" key="3">
    <source>
        <dbReference type="Proteomes" id="UP000008181"/>
    </source>
</evidence>
<dbReference type="AlphaFoldDB" id="G2QRF5"/>
<feature type="region of interest" description="Disordered" evidence="1">
    <location>
        <begin position="112"/>
        <end position="138"/>
    </location>
</feature>
<organism evidence="2 3">
    <name type="scientific">Thermothielavioides terrestris (strain ATCC 38088 / NRRL 8126)</name>
    <name type="common">Thielavia terrestris</name>
    <dbReference type="NCBI Taxonomy" id="578455"/>
    <lineage>
        <taxon>Eukaryota</taxon>
        <taxon>Fungi</taxon>
        <taxon>Dikarya</taxon>
        <taxon>Ascomycota</taxon>
        <taxon>Pezizomycotina</taxon>
        <taxon>Sordariomycetes</taxon>
        <taxon>Sordariomycetidae</taxon>
        <taxon>Sordariales</taxon>
        <taxon>Chaetomiaceae</taxon>
        <taxon>Thermothielavioides</taxon>
        <taxon>Thermothielavioides terrestris</taxon>
    </lineage>
</organism>
<reference evidence="2 3" key="1">
    <citation type="journal article" date="2011" name="Nat. Biotechnol.">
        <title>Comparative genomic analysis of the thermophilic biomass-degrading fungi Myceliophthora thermophila and Thielavia terrestris.</title>
        <authorList>
            <person name="Berka R.M."/>
            <person name="Grigoriev I.V."/>
            <person name="Otillar R."/>
            <person name="Salamov A."/>
            <person name="Grimwood J."/>
            <person name="Reid I."/>
            <person name="Ishmael N."/>
            <person name="John T."/>
            <person name="Darmond C."/>
            <person name="Moisan M.-C."/>
            <person name="Henrissat B."/>
            <person name="Coutinho P.M."/>
            <person name="Lombard V."/>
            <person name="Natvig D.O."/>
            <person name="Lindquist E."/>
            <person name="Schmutz J."/>
            <person name="Lucas S."/>
            <person name="Harris P."/>
            <person name="Powlowski J."/>
            <person name="Bellemare A."/>
            <person name="Taylor D."/>
            <person name="Butler G."/>
            <person name="de Vries R.P."/>
            <person name="Allijn I.E."/>
            <person name="van den Brink J."/>
            <person name="Ushinsky S."/>
            <person name="Storms R."/>
            <person name="Powell A.J."/>
            <person name="Paulsen I.T."/>
            <person name="Elbourne L.D.H."/>
            <person name="Baker S.E."/>
            <person name="Magnuson J."/>
            <person name="LaBoissiere S."/>
            <person name="Clutterbuck A.J."/>
            <person name="Martinez D."/>
            <person name="Wogulis M."/>
            <person name="de Leon A.L."/>
            <person name="Rey M.W."/>
            <person name="Tsang A."/>
        </authorList>
    </citation>
    <scope>NUCLEOTIDE SEQUENCE [LARGE SCALE GENOMIC DNA]</scope>
    <source>
        <strain evidence="3">ATCC 38088 / NRRL 8126</strain>
    </source>
</reference>
<dbReference type="InterPro" id="IPR038883">
    <property type="entry name" value="AN11006-like"/>
</dbReference>
<proteinExistence type="predicted"/>
<feature type="compositionally biased region" description="Basic residues" evidence="1">
    <location>
        <begin position="112"/>
        <end position="123"/>
    </location>
</feature>
<dbReference type="GeneID" id="11521515"/>
<dbReference type="HOGENOM" id="CLU_075891_0_0_1"/>
<evidence type="ECO:0000256" key="1">
    <source>
        <dbReference type="SAM" id="MobiDB-lite"/>
    </source>
</evidence>
<feature type="compositionally biased region" description="Acidic residues" evidence="1">
    <location>
        <begin position="290"/>
        <end position="302"/>
    </location>
</feature>
<gene>
    <name evidence="2" type="ORF">THITE_129549</name>
</gene>
<protein>
    <recommendedName>
        <fullName evidence="4">F-box domain-containing protein</fullName>
    </recommendedName>
</protein>
<dbReference type="EMBL" id="CP003009">
    <property type="protein sequence ID" value="AEO62500.1"/>
    <property type="molecule type" value="Genomic_DNA"/>
</dbReference>
<sequence length="318" mass="35317">MSGNSPSFLTLPLELRLEIYTHLLVLPPPPPPETLTTIYRCSHPYTASSSSSQLPASDPARSESTSEPEPTVHPQILRVNRQIHHEATPLLYTLNTFLAHPAAMTALPTLYSHHHQHHHHHPHSAPQSRTRSKTIPITTPPRLTNLITRWHVRLRLDAPPPPQAPWWDRAAVARAFTGAEALTLEIEWGAAVPGGAAAEVLRVFEGVRGVRRVRIAGAAGSGLEGYVAWLRARMMMRPGGNKEAAVGVRQEGKGRGWGGETDGEGLGWKVDGDEEQDGDELREDGNGNWDGDEDWDEEYVPADETERNMLRRWMLDYP</sequence>
<feature type="region of interest" description="Disordered" evidence="1">
    <location>
        <begin position="46"/>
        <end position="74"/>
    </location>
</feature>
<name>G2QRF5_THETT</name>
<feature type="compositionally biased region" description="Acidic residues" evidence="1">
    <location>
        <begin position="272"/>
        <end position="282"/>
    </location>
</feature>
<dbReference type="OrthoDB" id="4590851at2759"/>
<dbReference type="PANTHER" id="PTHR42085">
    <property type="entry name" value="F-BOX DOMAIN-CONTAINING PROTEIN"/>
    <property type="match status" value="1"/>
</dbReference>
<feature type="compositionally biased region" description="Gly residues" evidence="1">
    <location>
        <begin position="255"/>
        <end position="266"/>
    </location>
</feature>
<dbReference type="Proteomes" id="UP000008181">
    <property type="component" value="Chromosome 1"/>
</dbReference>
<dbReference type="PANTHER" id="PTHR42085:SF4">
    <property type="entry name" value="F-BOX DOMAIN-CONTAINING PROTEIN"/>
    <property type="match status" value="1"/>
</dbReference>